<accession>A0ABQ2IWJ6</accession>
<dbReference type="SUPFAM" id="SSF56801">
    <property type="entry name" value="Acetyl-CoA synthetase-like"/>
    <property type="match status" value="1"/>
</dbReference>
<dbReference type="InterPro" id="IPR045851">
    <property type="entry name" value="AMP-bd_C_sf"/>
</dbReference>
<dbReference type="NCBIfam" id="TIGR01733">
    <property type="entry name" value="AA-adenyl-dom"/>
    <property type="match status" value="1"/>
</dbReference>
<dbReference type="Pfam" id="PF13193">
    <property type="entry name" value="AMP-binding_C"/>
    <property type="match status" value="1"/>
</dbReference>
<dbReference type="InterPro" id="IPR020845">
    <property type="entry name" value="AMP-binding_CS"/>
</dbReference>
<protein>
    <recommendedName>
        <fullName evidence="1">Carrier domain-containing protein</fullName>
    </recommendedName>
</protein>
<organism evidence="2 3">
    <name type="scientific">Lentzea pudingi</name>
    <dbReference type="NCBI Taxonomy" id="1789439"/>
    <lineage>
        <taxon>Bacteria</taxon>
        <taxon>Bacillati</taxon>
        <taxon>Actinomycetota</taxon>
        <taxon>Actinomycetes</taxon>
        <taxon>Pseudonocardiales</taxon>
        <taxon>Pseudonocardiaceae</taxon>
        <taxon>Lentzea</taxon>
    </lineage>
</organism>
<reference evidence="3" key="1">
    <citation type="journal article" date="2019" name="Int. J. Syst. Evol. Microbiol.">
        <title>The Global Catalogue of Microorganisms (GCM) 10K type strain sequencing project: providing services to taxonomists for standard genome sequencing and annotation.</title>
        <authorList>
            <consortium name="The Broad Institute Genomics Platform"/>
            <consortium name="The Broad Institute Genome Sequencing Center for Infectious Disease"/>
            <person name="Wu L."/>
            <person name="Ma J."/>
        </authorList>
    </citation>
    <scope>NUCLEOTIDE SEQUENCE [LARGE SCALE GENOMIC DNA]</scope>
    <source>
        <strain evidence="3">CGMCC 4.7319</strain>
    </source>
</reference>
<sequence>MTSPPETLVDLFSRSVVDHADRAAVSDDHRSLTYAELDRRSAAVAAVLLARGIQPDDSVGLYVERSVEVVVAILGILRAGAAYVAVDSRYPAARRDLMLRSSGAKAVITQPDWCERLAGTELDLITLDNLDECVAASVGLVDPTSAATVLFTSGSSGVPKAIVLEHRNVVSFATNPGLPRPQPGERTGQISSISFDAFHFELWTTLSAGGEVVVLPPVADLLAADFGRELKRRRINAMLVPTMVVSHVVREDRDAFASLRILQAGGDVLLPSTCRDVLTEAFTGVLWNLYGPAEITTACTAHRVTEADATGDTIPIGRALNGVSTLVLRPDQTPASPGEVGELHVGGAGVGRGYLGDSDLTAARFIDLDGHGRVYRTGDLVRDRGDGVLEFVGRADDQVKIRGYRVEVGEVERTLRRHPDVHDVAVLPAGAAGDRNLVAFVVLDGALEIAGLRQFARSELPDYMVPSHFIALPEIPASAHGKRDMDVLRVTLDEHERRRADHVAPETETERYLAGVWERLLAADNVGRFDDFYALGGHSLMVFRLRSRIKRDRGTTVEHNLLLQSSVLSEMAAAIDRVHGGEL</sequence>
<evidence type="ECO:0000313" key="2">
    <source>
        <dbReference type="EMBL" id="GGN29525.1"/>
    </source>
</evidence>
<dbReference type="InterPro" id="IPR010071">
    <property type="entry name" value="AA_adenyl_dom"/>
</dbReference>
<gene>
    <name evidence="2" type="ORF">GCM10011609_86730</name>
</gene>
<dbReference type="RefSeq" id="WP_189160676.1">
    <property type="nucleotide sequence ID" value="NZ_BMNC01000032.1"/>
</dbReference>
<dbReference type="PANTHER" id="PTHR45527:SF1">
    <property type="entry name" value="FATTY ACID SYNTHASE"/>
    <property type="match status" value="1"/>
</dbReference>
<dbReference type="PROSITE" id="PS00455">
    <property type="entry name" value="AMP_BINDING"/>
    <property type="match status" value="1"/>
</dbReference>
<dbReference type="SUPFAM" id="SSF47336">
    <property type="entry name" value="ACP-like"/>
    <property type="match status" value="1"/>
</dbReference>
<dbReference type="InterPro" id="IPR009081">
    <property type="entry name" value="PP-bd_ACP"/>
</dbReference>
<dbReference type="InterPro" id="IPR025110">
    <property type="entry name" value="AMP-bd_C"/>
</dbReference>
<dbReference type="InterPro" id="IPR036736">
    <property type="entry name" value="ACP-like_sf"/>
</dbReference>
<dbReference type="EMBL" id="BMNC01000032">
    <property type="protein sequence ID" value="GGN29525.1"/>
    <property type="molecule type" value="Genomic_DNA"/>
</dbReference>
<dbReference type="Pfam" id="PF00501">
    <property type="entry name" value="AMP-binding"/>
    <property type="match status" value="1"/>
</dbReference>
<keyword evidence="3" id="KW-1185">Reference proteome</keyword>
<comment type="caution">
    <text evidence="2">The sequence shown here is derived from an EMBL/GenBank/DDBJ whole genome shotgun (WGS) entry which is preliminary data.</text>
</comment>
<dbReference type="Pfam" id="PF00550">
    <property type="entry name" value="PP-binding"/>
    <property type="match status" value="1"/>
</dbReference>
<dbReference type="Gene3D" id="2.30.38.10">
    <property type="entry name" value="Luciferase, Domain 3"/>
    <property type="match status" value="1"/>
</dbReference>
<evidence type="ECO:0000259" key="1">
    <source>
        <dbReference type="PROSITE" id="PS50075"/>
    </source>
</evidence>
<dbReference type="Gene3D" id="3.30.300.30">
    <property type="match status" value="1"/>
</dbReference>
<feature type="domain" description="Carrier" evidence="1">
    <location>
        <begin position="504"/>
        <end position="579"/>
    </location>
</feature>
<name>A0ABQ2IWJ6_9PSEU</name>
<dbReference type="Gene3D" id="1.10.1200.10">
    <property type="entry name" value="ACP-like"/>
    <property type="match status" value="1"/>
</dbReference>
<proteinExistence type="predicted"/>
<dbReference type="Proteomes" id="UP000597656">
    <property type="component" value="Unassembled WGS sequence"/>
</dbReference>
<dbReference type="PROSITE" id="PS50075">
    <property type="entry name" value="CARRIER"/>
    <property type="match status" value="1"/>
</dbReference>
<dbReference type="Gene3D" id="3.40.50.980">
    <property type="match status" value="2"/>
</dbReference>
<dbReference type="InterPro" id="IPR000873">
    <property type="entry name" value="AMP-dep_synth/lig_dom"/>
</dbReference>
<evidence type="ECO:0000313" key="3">
    <source>
        <dbReference type="Proteomes" id="UP000597656"/>
    </source>
</evidence>
<dbReference type="PANTHER" id="PTHR45527">
    <property type="entry name" value="NONRIBOSOMAL PEPTIDE SYNTHETASE"/>
    <property type="match status" value="1"/>
</dbReference>